<evidence type="ECO:0000313" key="5">
    <source>
        <dbReference type="EMBL" id="MDT0630123.1"/>
    </source>
</evidence>
<comment type="similarity">
    <text evidence="1 3">Belongs to the short-chain dehydrogenases/reductases (SDR) family.</text>
</comment>
<dbReference type="Proteomes" id="UP001267426">
    <property type="component" value="Unassembled WGS sequence"/>
</dbReference>
<name>A0ABU3BLG3_9BACT</name>
<evidence type="ECO:0000313" key="6">
    <source>
        <dbReference type="Proteomes" id="UP001267426"/>
    </source>
</evidence>
<dbReference type="Pfam" id="PF00106">
    <property type="entry name" value="adh_short"/>
    <property type="match status" value="1"/>
</dbReference>
<organism evidence="5 6">
    <name type="scientific">Rubrivirga litoralis</name>
    <dbReference type="NCBI Taxonomy" id="3075598"/>
    <lineage>
        <taxon>Bacteria</taxon>
        <taxon>Pseudomonadati</taxon>
        <taxon>Rhodothermota</taxon>
        <taxon>Rhodothermia</taxon>
        <taxon>Rhodothermales</taxon>
        <taxon>Rubricoccaceae</taxon>
        <taxon>Rubrivirga</taxon>
    </lineage>
</organism>
<dbReference type="InterPro" id="IPR020904">
    <property type="entry name" value="Sc_DH/Rdtase_CS"/>
</dbReference>
<accession>A0ABU3BLG3</accession>
<dbReference type="PROSITE" id="PS00061">
    <property type="entry name" value="ADH_SHORT"/>
    <property type="match status" value="1"/>
</dbReference>
<comment type="caution">
    <text evidence="5">The sequence shown here is derived from an EMBL/GenBank/DDBJ whole genome shotgun (WGS) entry which is preliminary data.</text>
</comment>
<sequence>MSTAPLGTGSVVLITGASSGIGEQLALQLASRGARLALAARGADDLERVAEACRGRGGEAVAVPTDVGVEVECRAFVDAAVERWGRVDALVNNAGVSMWARFDEIEDLGLFERLMRVNYLGSVWCTHAALGHLEASRGRLVAVSSLTGLTGVPTRTAYAASKHAMRGFFDSLRIELRGTGVSVTVAYPGFVDTWVRRRATGPDGQPLGESPVQEDRVMSPETCARLILEAADGRKRQVVMTARGRAGRWLSLVAPGLVDRLAARAIEQGR</sequence>
<keyword evidence="6" id="KW-1185">Reference proteome</keyword>
<dbReference type="RefSeq" id="WP_311661041.1">
    <property type="nucleotide sequence ID" value="NZ_JAVRHT010000001.1"/>
</dbReference>
<dbReference type="Gene3D" id="3.40.50.720">
    <property type="entry name" value="NAD(P)-binding Rossmann-like Domain"/>
    <property type="match status" value="1"/>
</dbReference>
<reference evidence="5 6" key="1">
    <citation type="submission" date="2023-09" db="EMBL/GenBank/DDBJ databases">
        <authorList>
            <person name="Rey-Velasco X."/>
        </authorList>
    </citation>
    <scope>NUCLEOTIDE SEQUENCE [LARGE SCALE GENOMIC DNA]</scope>
    <source>
        <strain evidence="5 6">F394</strain>
    </source>
</reference>
<feature type="domain" description="Ketoreductase" evidence="4">
    <location>
        <begin position="10"/>
        <end position="194"/>
    </location>
</feature>
<dbReference type="NCBIfam" id="NF004825">
    <property type="entry name" value="PRK06181.1"/>
    <property type="match status" value="1"/>
</dbReference>
<dbReference type="SUPFAM" id="SSF51735">
    <property type="entry name" value="NAD(P)-binding Rossmann-fold domains"/>
    <property type="match status" value="1"/>
</dbReference>
<dbReference type="PANTHER" id="PTHR44196">
    <property type="entry name" value="DEHYDROGENASE/REDUCTASE SDR FAMILY MEMBER 7B"/>
    <property type="match status" value="1"/>
</dbReference>
<dbReference type="PRINTS" id="PR00080">
    <property type="entry name" value="SDRFAMILY"/>
</dbReference>
<dbReference type="PANTHER" id="PTHR44196:SF1">
    <property type="entry name" value="DEHYDROGENASE_REDUCTASE SDR FAMILY MEMBER 7B"/>
    <property type="match status" value="1"/>
</dbReference>
<gene>
    <name evidence="5" type="ORF">RM540_00040</name>
</gene>
<keyword evidence="2" id="KW-0560">Oxidoreductase</keyword>
<evidence type="ECO:0000256" key="3">
    <source>
        <dbReference type="RuleBase" id="RU000363"/>
    </source>
</evidence>
<dbReference type="InterPro" id="IPR036291">
    <property type="entry name" value="NAD(P)-bd_dom_sf"/>
</dbReference>
<evidence type="ECO:0000259" key="4">
    <source>
        <dbReference type="SMART" id="SM00822"/>
    </source>
</evidence>
<dbReference type="InterPro" id="IPR002347">
    <property type="entry name" value="SDR_fam"/>
</dbReference>
<dbReference type="PRINTS" id="PR00081">
    <property type="entry name" value="GDHRDH"/>
</dbReference>
<protein>
    <submittedName>
        <fullName evidence="5">SDR family oxidoreductase</fullName>
    </submittedName>
</protein>
<dbReference type="SMART" id="SM00822">
    <property type="entry name" value="PKS_KR"/>
    <property type="match status" value="1"/>
</dbReference>
<dbReference type="InterPro" id="IPR057326">
    <property type="entry name" value="KR_dom"/>
</dbReference>
<proteinExistence type="inferred from homology"/>
<dbReference type="EMBL" id="JAVRHT010000001">
    <property type="protein sequence ID" value="MDT0630123.1"/>
    <property type="molecule type" value="Genomic_DNA"/>
</dbReference>
<evidence type="ECO:0000256" key="2">
    <source>
        <dbReference type="ARBA" id="ARBA00023002"/>
    </source>
</evidence>
<evidence type="ECO:0000256" key="1">
    <source>
        <dbReference type="ARBA" id="ARBA00006484"/>
    </source>
</evidence>